<protein>
    <submittedName>
        <fullName evidence="2">Uncharacterized protein</fullName>
    </submittedName>
</protein>
<gene>
    <name evidence="2" type="ORF">UFOVP134_6</name>
</gene>
<reference evidence="2" key="1">
    <citation type="submission" date="2020-04" db="EMBL/GenBank/DDBJ databases">
        <authorList>
            <person name="Chiriac C."/>
            <person name="Salcher M."/>
            <person name="Ghai R."/>
            <person name="Kavagutti S V."/>
        </authorList>
    </citation>
    <scope>NUCLEOTIDE SEQUENCE</scope>
</reference>
<keyword evidence="1" id="KW-0472">Membrane</keyword>
<feature type="transmembrane region" description="Helical" evidence="1">
    <location>
        <begin position="6"/>
        <end position="28"/>
    </location>
</feature>
<keyword evidence="1" id="KW-0812">Transmembrane</keyword>
<sequence>MPEWLMILFGAVPGTIGLICALIFLGGIKRDVHDLVKRAESWDQAGKDLAYLRGRMDGTEATVDLLQDHALERQRRAPGRARLKVAMGQS</sequence>
<accession>A0A6J5LFJ6</accession>
<keyword evidence="1" id="KW-1133">Transmembrane helix</keyword>
<evidence type="ECO:0000313" key="2">
    <source>
        <dbReference type="EMBL" id="CAB4132033.1"/>
    </source>
</evidence>
<evidence type="ECO:0000256" key="1">
    <source>
        <dbReference type="SAM" id="Phobius"/>
    </source>
</evidence>
<organism evidence="2">
    <name type="scientific">uncultured Caudovirales phage</name>
    <dbReference type="NCBI Taxonomy" id="2100421"/>
    <lineage>
        <taxon>Viruses</taxon>
        <taxon>Duplodnaviria</taxon>
        <taxon>Heunggongvirae</taxon>
        <taxon>Uroviricota</taxon>
        <taxon>Caudoviricetes</taxon>
        <taxon>Peduoviridae</taxon>
        <taxon>Maltschvirus</taxon>
        <taxon>Maltschvirus maltsch</taxon>
    </lineage>
</organism>
<proteinExistence type="predicted"/>
<dbReference type="EMBL" id="LR796258">
    <property type="protein sequence ID" value="CAB4132033.1"/>
    <property type="molecule type" value="Genomic_DNA"/>
</dbReference>
<name>A0A6J5LFJ6_9CAUD</name>